<dbReference type="AlphaFoldDB" id="A0A8S9YY28"/>
<name>A0A8S9YY28_9TREM</name>
<protein>
    <submittedName>
        <fullName evidence="1">Uncharacterized protein</fullName>
    </submittedName>
</protein>
<dbReference type="Proteomes" id="UP000822476">
    <property type="component" value="Unassembled WGS sequence"/>
</dbReference>
<accession>A0A8S9YY28</accession>
<keyword evidence="2" id="KW-1185">Reference proteome</keyword>
<evidence type="ECO:0000313" key="1">
    <source>
        <dbReference type="EMBL" id="KAF7257993.1"/>
    </source>
</evidence>
<dbReference type="OrthoDB" id="10405667at2759"/>
<dbReference type="EMBL" id="JTDE01002018">
    <property type="protein sequence ID" value="KAF7257993.1"/>
    <property type="molecule type" value="Genomic_DNA"/>
</dbReference>
<gene>
    <name evidence="1" type="ORF">EG68_05077</name>
</gene>
<reference evidence="1" key="1">
    <citation type="submission" date="2019-07" db="EMBL/GenBank/DDBJ databases">
        <title>Annotation for the trematode Paragonimus miyazaki's.</title>
        <authorList>
            <person name="Choi Y.-J."/>
        </authorList>
    </citation>
    <scope>NUCLEOTIDE SEQUENCE</scope>
    <source>
        <strain evidence="1">Japan</strain>
    </source>
</reference>
<comment type="caution">
    <text evidence="1">The sequence shown here is derived from an EMBL/GenBank/DDBJ whole genome shotgun (WGS) entry which is preliminary data.</text>
</comment>
<evidence type="ECO:0000313" key="2">
    <source>
        <dbReference type="Proteomes" id="UP000822476"/>
    </source>
</evidence>
<sequence>MIMRANLSADVNVFIIFVSDDVSTTVRSAAPGSDFKSLFEIEHYRDLPILACFLEDTSFVQPDQLEIREYRIIFLGSIQLNKSKRWMYLRELIDRLTRDGQVCSYNAYWIV</sequence>
<proteinExistence type="predicted"/>
<organism evidence="1 2">
    <name type="scientific">Paragonimus skrjabini miyazakii</name>
    <dbReference type="NCBI Taxonomy" id="59628"/>
    <lineage>
        <taxon>Eukaryota</taxon>
        <taxon>Metazoa</taxon>
        <taxon>Spiralia</taxon>
        <taxon>Lophotrochozoa</taxon>
        <taxon>Platyhelminthes</taxon>
        <taxon>Trematoda</taxon>
        <taxon>Digenea</taxon>
        <taxon>Plagiorchiida</taxon>
        <taxon>Troglotremata</taxon>
        <taxon>Troglotrematidae</taxon>
        <taxon>Paragonimus</taxon>
    </lineage>
</organism>